<evidence type="ECO:0000256" key="6">
    <source>
        <dbReference type="PROSITE-ProRule" id="PRU00169"/>
    </source>
</evidence>
<evidence type="ECO:0000313" key="11">
    <source>
        <dbReference type="Proteomes" id="UP000004508"/>
    </source>
</evidence>
<dbReference type="AlphaFoldDB" id="D6TF09"/>
<evidence type="ECO:0000256" key="1">
    <source>
        <dbReference type="ARBA" id="ARBA00022553"/>
    </source>
</evidence>
<feature type="modified residue" description="4-aspartylphosphate" evidence="6">
    <location>
        <position position="77"/>
    </location>
</feature>
<proteinExistence type="predicted"/>
<dbReference type="SMART" id="SM00448">
    <property type="entry name" value="REC"/>
    <property type="match status" value="1"/>
</dbReference>
<dbReference type="Gene3D" id="3.40.50.2300">
    <property type="match status" value="1"/>
</dbReference>
<sequence>MLDGHWEVPTAHSSVHGNLKDRRGKTVYILVVDDDRFANTLVQFVLSKEGYEVETADNPRGALQMIQKREPDLLILDVTMPYINGFEFSAKLKAEGYEIPLIFMTAQDTIEAKLQGFNIGADDYICKPYNHQELVARVQAVLRRIKKSGKTGNQSIRGGQIELFPAELKVAVTGKQPVTLTPTEMHVLRVLMHSAGQVVNRDQLLAEVWNDNENNSNIVDVYIRRLRVKLEDDPDKPLYILSVRGVGYKFVGK</sequence>
<comment type="caution">
    <text evidence="10">The sequence shown here is derived from an EMBL/GenBank/DDBJ whole genome shotgun (WGS) entry which is preliminary data.</text>
</comment>
<dbReference type="SUPFAM" id="SSF52172">
    <property type="entry name" value="CheY-like"/>
    <property type="match status" value="1"/>
</dbReference>
<dbReference type="InterPro" id="IPR039420">
    <property type="entry name" value="WalR-like"/>
</dbReference>
<keyword evidence="1 6" id="KW-0597">Phosphoprotein</keyword>
<keyword evidence="3" id="KW-0805">Transcription regulation</keyword>
<dbReference type="PROSITE" id="PS51755">
    <property type="entry name" value="OMPR_PHOB"/>
    <property type="match status" value="1"/>
</dbReference>
<dbReference type="OrthoDB" id="9790442at2"/>
<dbReference type="InterPro" id="IPR036388">
    <property type="entry name" value="WH-like_DNA-bd_sf"/>
</dbReference>
<evidence type="ECO:0000256" key="5">
    <source>
        <dbReference type="ARBA" id="ARBA00023163"/>
    </source>
</evidence>
<feature type="domain" description="Response regulatory" evidence="8">
    <location>
        <begin position="28"/>
        <end position="142"/>
    </location>
</feature>
<dbReference type="CDD" id="cd17574">
    <property type="entry name" value="REC_OmpR"/>
    <property type="match status" value="1"/>
</dbReference>
<keyword evidence="11" id="KW-1185">Reference proteome</keyword>
<dbReference type="CDD" id="cd00383">
    <property type="entry name" value="trans_reg_C"/>
    <property type="match status" value="1"/>
</dbReference>
<dbReference type="STRING" id="485913.Krac_12029"/>
<evidence type="ECO:0000313" key="10">
    <source>
        <dbReference type="EMBL" id="EFH90409.1"/>
    </source>
</evidence>
<evidence type="ECO:0000259" key="9">
    <source>
        <dbReference type="PROSITE" id="PS51755"/>
    </source>
</evidence>
<keyword evidence="4 7" id="KW-0238">DNA-binding</keyword>
<dbReference type="GO" id="GO:0000976">
    <property type="term" value="F:transcription cis-regulatory region binding"/>
    <property type="evidence" value="ECO:0007669"/>
    <property type="project" value="TreeGrafter"/>
</dbReference>
<feature type="DNA-binding region" description="OmpR/PhoB-type" evidence="7">
    <location>
        <begin position="153"/>
        <end position="252"/>
    </location>
</feature>
<dbReference type="PANTHER" id="PTHR48111">
    <property type="entry name" value="REGULATOR OF RPOS"/>
    <property type="match status" value="1"/>
</dbReference>
<dbReference type="GO" id="GO:0006355">
    <property type="term" value="P:regulation of DNA-templated transcription"/>
    <property type="evidence" value="ECO:0007669"/>
    <property type="project" value="InterPro"/>
</dbReference>
<dbReference type="SUPFAM" id="SSF46894">
    <property type="entry name" value="C-terminal effector domain of the bipartite response regulators"/>
    <property type="match status" value="1"/>
</dbReference>
<feature type="domain" description="OmpR/PhoB-type" evidence="9">
    <location>
        <begin position="153"/>
        <end position="252"/>
    </location>
</feature>
<dbReference type="Gene3D" id="6.10.250.690">
    <property type="match status" value="1"/>
</dbReference>
<evidence type="ECO:0000256" key="3">
    <source>
        <dbReference type="ARBA" id="ARBA00023015"/>
    </source>
</evidence>
<dbReference type="InParanoid" id="D6TF09"/>
<dbReference type="GO" id="GO:0032993">
    <property type="term" value="C:protein-DNA complex"/>
    <property type="evidence" value="ECO:0007669"/>
    <property type="project" value="TreeGrafter"/>
</dbReference>
<accession>D6TF09</accession>
<evidence type="ECO:0000256" key="4">
    <source>
        <dbReference type="ARBA" id="ARBA00023125"/>
    </source>
</evidence>
<dbReference type="eggNOG" id="COG0745">
    <property type="taxonomic scope" value="Bacteria"/>
</dbReference>
<dbReference type="EMBL" id="ADVG01000001">
    <property type="protein sequence ID" value="EFH90409.1"/>
    <property type="molecule type" value="Genomic_DNA"/>
</dbReference>
<organism evidence="10 11">
    <name type="scientific">Ktedonobacter racemifer DSM 44963</name>
    <dbReference type="NCBI Taxonomy" id="485913"/>
    <lineage>
        <taxon>Bacteria</taxon>
        <taxon>Bacillati</taxon>
        <taxon>Chloroflexota</taxon>
        <taxon>Ktedonobacteria</taxon>
        <taxon>Ktedonobacterales</taxon>
        <taxon>Ktedonobacteraceae</taxon>
        <taxon>Ktedonobacter</taxon>
    </lineage>
</organism>
<dbReference type="Pfam" id="PF00072">
    <property type="entry name" value="Response_reg"/>
    <property type="match status" value="1"/>
</dbReference>
<dbReference type="SMART" id="SM00862">
    <property type="entry name" value="Trans_reg_C"/>
    <property type="match status" value="1"/>
</dbReference>
<name>D6TF09_KTERA</name>
<dbReference type="GO" id="GO:0005829">
    <property type="term" value="C:cytosol"/>
    <property type="evidence" value="ECO:0007669"/>
    <property type="project" value="TreeGrafter"/>
</dbReference>
<evidence type="ECO:0000256" key="7">
    <source>
        <dbReference type="PROSITE-ProRule" id="PRU01091"/>
    </source>
</evidence>
<gene>
    <name evidence="10" type="ORF">Krac_12029</name>
</gene>
<protein>
    <submittedName>
        <fullName evidence="10">Two component transcriptional regulator, winged helix family</fullName>
    </submittedName>
</protein>
<dbReference type="GO" id="GO:0000156">
    <property type="term" value="F:phosphorelay response regulator activity"/>
    <property type="evidence" value="ECO:0007669"/>
    <property type="project" value="TreeGrafter"/>
</dbReference>
<dbReference type="Gene3D" id="1.10.10.10">
    <property type="entry name" value="Winged helix-like DNA-binding domain superfamily/Winged helix DNA-binding domain"/>
    <property type="match status" value="1"/>
</dbReference>
<evidence type="ECO:0000256" key="2">
    <source>
        <dbReference type="ARBA" id="ARBA00023012"/>
    </source>
</evidence>
<dbReference type="Proteomes" id="UP000004508">
    <property type="component" value="Unassembled WGS sequence"/>
</dbReference>
<reference evidence="10 11" key="1">
    <citation type="journal article" date="2011" name="Stand. Genomic Sci.">
        <title>Non-contiguous finished genome sequence and contextual data of the filamentous soil bacterium Ktedonobacter racemifer type strain (SOSP1-21).</title>
        <authorList>
            <person name="Chang Y.J."/>
            <person name="Land M."/>
            <person name="Hauser L."/>
            <person name="Chertkov O."/>
            <person name="Del Rio T.G."/>
            <person name="Nolan M."/>
            <person name="Copeland A."/>
            <person name="Tice H."/>
            <person name="Cheng J.F."/>
            <person name="Lucas S."/>
            <person name="Han C."/>
            <person name="Goodwin L."/>
            <person name="Pitluck S."/>
            <person name="Ivanova N."/>
            <person name="Ovchinikova G."/>
            <person name="Pati A."/>
            <person name="Chen A."/>
            <person name="Palaniappan K."/>
            <person name="Mavromatis K."/>
            <person name="Liolios K."/>
            <person name="Brettin T."/>
            <person name="Fiebig A."/>
            <person name="Rohde M."/>
            <person name="Abt B."/>
            <person name="Goker M."/>
            <person name="Detter J.C."/>
            <person name="Woyke T."/>
            <person name="Bristow J."/>
            <person name="Eisen J.A."/>
            <person name="Markowitz V."/>
            <person name="Hugenholtz P."/>
            <person name="Kyrpides N.C."/>
            <person name="Klenk H.P."/>
            <person name="Lapidus A."/>
        </authorList>
    </citation>
    <scope>NUCLEOTIDE SEQUENCE [LARGE SCALE GENOMIC DNA]</scope>
    <source>
        <strain evidence="11">DSM 44963</strain>
    </source>
</reference>
<dbReference type="InterPro" id="IPR016032">
    <property type="entry name" value="Sig_transdc_resp-reg_C-effctor"/>
</dbReference>
<evidence type="ECO:0000259" key="8">
    <source>
        <dbReference type="PROSITE" id="PS50110"/>
    </source>
</evidence>
<dbReference type="InterPro" id="IPR001789">
    <property type="entry name" value="Sig_transdc_resp-reg_receiver"/>
</dbReference>
<keyword evidence="2" id="KW-0902">Two-component regulatory system</keyword>
<dbReference type="InterPro" id="IPR001867">
    <property type="entry name" value="OmpR/PhoB-type_DNA-bd"/>
</dbReference>
<keyword evidence="5" id="KW-0804">Transcription</keyword>
<dbReference type="PROSITE" id="PS50110">
    <property type="entry name" value="RESPONSE_REGULATORY"/>
    <property type="match status" value="1"/>
</dbReference>
<dbReference type="Pfam" id="PF00486">
    <property type="entry name" value="Trans_reg_C"/>
    <property type="match status" value="1"/>
</dbReference>
<dbReference type="InterPro" id="IPR011006">
    <property type="entry name" value="CheY-like_superfamily"/>
</dbReference>
<dbReference type="PANTHER" id="PTHR48111:SF1">
    <property type="entry name" value="TWO-COMPONENT RESPONSE REGULATOR ORR33"/>
    <property type="match status" value="1"/>
</dbReference>